<reference evidence="1" key="1">
    <citation type="submission" date="2015-10" db="EMBL/GenBank/DDBJ databases">
        <authorList>
            <person name="Gilbert D.G."/>
        </authorList>
    </citation>
    <scope>NUCLEOTIDE SEQUENCE</scope>
</reference>
<accession>A0A170QAE6</accession>
<name>A0A170QAE6_9ZZZZ</name>
<dbReference type="AlphaFoldDB" id="A0A170QAE6"/>
<sequence>MDALIEGEDGSFSIVEVKATNWGVMAERRVRPNTLRHARKVMKYVDLFWEQRLDVSPGIIHPQAPKSRARKLQIEAALANRII</sequence>
<organism evidence="1">
    <name type="scientific">hydrothermal vent metagenome</name>
    <dbReference type="NCBI Taxonomy" id="652676"/>
    <lineage>
        <taxon>unclassified sequences</taxon>
        <taxon>metagenomes</taxon>
        <taxon>ecological metagenomes</taxon>
    </lineage>
</organism>
<proteinExistence type="predicted"/>
<protein>
    <submittedName>
        <fullName evidence="1">Uncharacterized protein</fullName>
    </submittedName>
</protein>
<dbReference type="EMBL" id="FAXA01000318">
    <property type="protein sequence ID" value="CUV02823.1"/>
    <property type="molecule type" value="Genomic_DNA"/>
</dbReference>
<gene>
    <name evidence="1" type="ORF">MGWOODY_Clf2192</name>
</gene>
<evidence type="ECO:0000313" key="1">
    <source>
        <dbReference type="EMBL" id="CUV02823.1"/>
    </source>
</evidence>